<dbReference type="PANTHER" id="PTHR33127:SF95">
    <property type="entry name" value="DUF295 DOMAIN-CONTAINING PROTEIN"/>
    <property type="match status" value="1"/>
</dbReference>
<accession>A0A3B6RDC8</accession>
<dbReference type="STRING" id="4565.A0A3B6RDC8"/>
<dbReference type="Gramene" id="TraesWEE_scaffold_051026_01G000200.1">
    <property type="protein sequence ID" value="TraesWEE_scaffold_051026_01G000200.1"/>
    <property type="gene ID" value="TraesWEE_scaffold_051026_01G000200"/>
</dbReference>
<evidence type="ECO:0000313" key="2">
    <source>
        <dbReference type="EnsemblPlants" id="TraesCS7A02G112100.1"/>
    </source>
</evidence>
<sequence>MELIKPAATLSSKIGDQHASWAATVSERLARPTPHLLALKVLLGPTSSTCSTQQRRRGAIFSLLIDQEESPAPVMPARLPAAFSHATGDIELSGALPYGDFSFVEDNRVVLVNPVTGTLQSIEMYGPRRRFEVEPQLRVAAGANALFVTECFGSVSLLWCEEERWFEEKLLQPEVFRGCDAIRLADYAGGTLYAMDYNGFTYIRLRAPSILKQYSSIPGYTYLRDTNNHLLVSEGEVMFVGMVLAPQEPGCPKSVGGFEVYTLDVKVTRWVKVERLADDRALFVSEQSSLAVRASETPGCRANCIYFVSELDKHSYSNSIWGVYSMEEQKVLFQRPVGGSPGKYKAGRWFFPGVGASPARSGNCAKHGKKRKFQML</sequence>
<keyword evidence="3" id="KW-1185">Reference proteome</keyword>
<dbReference type="AlphaFoldDB" id="A0A3B6RDC8"/>
<organism evidence="2">
    <name type="scientific">Triticum aestivum</name>
    <name type="common">Wheat</name>
    <dbReference type="NCBI Taxonomy" id="4565"/>
    <lineage>
        <taxon>Eukaryota</taxon>
        <taxon>Viridiplantae</taxon>
        <taxon>Streptophyta</taxon>
        <taxon>Embryophyta</taxon>
        <taxon>Tracheophyta</taxon>
        <taxon>Spermatophyta</taxon>
        <taxon>Magnoliopsida</taxon>
        <taxon>Liliopsida</taxon>
        <taxon>Poales</taxon>
        <taxon>Poaceae</taxon>
        <taxon>BOP clade</taxon>
        <taxon>Pooideae</taxon>
        <taxon>Triticodae</taxon>
        <taxon>Triticeae</taxon>
        <taxon>Triticinae</taxon>
        <taxon>Triticum</taxon>
    </lineage>
</organism>
<reference evidence="2" key="1">
    <citation type="submission" date="2018-08" db="EMBL/GenBank/DDBJ databases">
        <authorList>
            <person name="Rossello M."/>
        </authorList>
    </citation>
    <scope>NUCLEOTIDE SEQUENCE [LARGE SCALE GENOMIC DNA]</scope>
    <source>
        <strain evidence="2">cv. Chinese Spring</strain>
    </source>
</reference>
<dbReference type="Pfam" id="PF03478">
    <property type="entry name" value="Beta-prop_KIB1-4"/>
    <property type="match status" value="1"/>
</dbReference>
<protein>
    <recommendedName>
        <fullName evidence="1">KIB1-4 beta-propeller domain-containing protein</fullName>
    </recommendedName>
</protein>
<dbReference type="InterPro" id="IPR005174">
    <property type="entry name" value="KIB1-4_b-propeller"/>
</dbReference>
<reference evidence="2" key="2">
    <citation type="submission" date="2018-10" db="UniProtKB">
        <authorList>
            <consortium name="EnsemblPlants"/>
        </authorList>
    </citation>
    <scope>IDENTIFICATION</scope>
</reference>
<proteinExistence type="predicted"/>
<evidence type="ECO:0000313" key="3">
    <source>
        <dbReference type="Proteomes" id="UP000019116"/>
    </source>
</evidence>
<feature type="domain" description="KIB1-4 beta-propeller" evidence="1">
    <location>
        <begin position="162"/>
        <end position="325"/>
    </location>
</feature>
<dbReference type="Gramene" id="TraesCS7A03G0265100.1">
    <property type="protein sequence ID" value="TraesCS7A03G0265100.1.CDS"/>
    <property type="gene ID" value="TraesCS7A03G0265100"/>
</dbReference>
<name>A0A3B6RDC8_WHEAT</name>
<evidence type="ECO:0000259" key="1">
    <source>
        <dbReference type="Pfam" id="PF03478"/>
    </source>
</evidence>
<dbReference type="PANTHER" id="PTHR33127">
    <property type="entry name" value="TRANSMEMBRANE PROTEIN"/>
    <property type="match status" value="1"/>
</dbReference>
<dbReference type="OMA" id="CEEERWF"/>
<dbReference type="Gramene" id="TraesCS7A02G112100.1">
    <property type="protein sequence ID" value="TraesCS7A02G112100.1"/>
    <property type="gene ID" value="TraesCS7A02G112100"/>
</dbReference>
<dbReference type="EnsemblPlants" id="TraesCS7A02G112100.1">
    <property type="protein sequence ID" value="TraesCS7A02G112100.1"/>
    <property type="gene ID" value="TraesCS7A02G112100"/>
</dbReference>
<dbReference type="Proteomes" id="UP000019116">
    <property type="component" value="Chromosome 7A"/>
</dbReference>